<dbReference type="PANTHER" id="PTHR33191">
    <property type="entry name" value="RIPENING-RELATED PROTEIN 2-RELATED"/>
    <property type="match status" value="1"/>
</dbReference>
<dbReference type="Pfam" id="PF24300">
    <property type="entry name" value="KWL1"/>
    <property type="match status" value="1"/>
</dbReference>
<reference evidence="5" key="2">
    <citation type="submission" date="2020-10" db="EMBL/GenBank/DDBJ databases">
        <authorList>
            <person name="Scholz U."/>
            <person name="Mascher M."/>
            <person name="Fiebig A."/>
        </authorList>
    </citation>
    <scope>NUCLEOTIDE SEQUENCE [LARGE SCALE GENOMIC DNA]</scope>
    <source>
        <strain evidence="5">cv. Morex</strain>
    </source>
</reference>
<keyword evidence="6" id="KW-1185">Reference proteome</keyword>
<dbReference type="Proteomes" id="UP000011116">
    <property type="component" value="Chromosome 6H"/>
</dbReference>
<organism evidence="5 6">
    <name type="scientific">Hordeum vulgare subsp. vulgare</name>
    <name type="common">Domesticated barley</name>
    <dbReference type="NCBI Taxonomy" id="112509"/>
    <lineage>
        <taxon>Eukaryota</taxon>
        <taxon>Viridiplantae</taxon>
        <taxon>Streptophyta</taxon>
        <taxon>Embryophyta</taxon>
        <taxon>Tracheophyta</taxon>
        <taxon>Spermatophyta</taxon>
        <taxon>Magnoliopsida</taxon>
        <taxon>Liliopsida</taxon>
        <taxon>Poales</taxon>
        <taxon>Poaceae</taxon>
        <taxon>BOP clade</taxon>
        <taxon>Pooideae</taxon>
        <taxon>Triticodae</taxon>
        <taxon>Triticeae</taxon>
        <taxon>Hordeinae</taxon>
        <taxon>Hordeum</taxon>
    </lineage>
</organism>
<sequence length="172" mass="18369">MLSVLLSAGTCKYKHLQPTASTACKKAKHRHRASSIITMANATKVVAVLAILVLLQVSCAIGQTYTFSAVMSVNGFDKGEEGGPASCDGQYHSDDQFLVSLGTMWYGPDNRCGKTIRIRSSDEVYVVAMVVDECGRESGCGENEISTSAAVWKAFGLDTGVGEVFVSWSDTN</sequence>
<comment type="subcellular location">
    <subcellularLocation>
        <location evidence="1">Secreted</location>
    </subcellularLocation>
</comment>
<evidence type="ECO:0000313" key="6">
    <source>
        <dbReference type="Proteomes" id="UP000011116"/>
    </source>
</evidence>
<dbReference type="Gramene" id="HORVU.MOREX.r3.6HG0629670.1">
    <property type="protein sequence ID" value="HORVU.MOREX.r3.6HG0629670.1.CDS1"/>
    <property type="gene ID" value="HORVU.MOREX.r3.6HG0629670"/>
</dbReference>
<evidence type="ECO:0000313" key="5">
    <source>
        <dbReference type="EnsemblPlants" id="HORVU.MOREX.r3.6HG0629670.1.CDS1"/>
    </source>
</evidence>
<dbReference type="EnsemblPlants" id="HORVU.MOREX.r3.6HG0629670.1">
    <property type="protein sequence ID" value="HORVU.MOREX.r3.6HG0629670.1.CDS1"/>
    <property type="gene ID" value="HORVU.MOREX.r3.6HG0629670"/>
</dbReference>
<evidence type="ECO:0000256" key="3">
    <source>
        <dbReference type="ARBA" id="ARBA00022525"/>
    </source>
</evidence>
<dbReference type="AlphaFoldDB" id="A0A8I6YFA1"/>
<dbReference type="SMR" id="A0A8I6YFA1"/>
<comment type="similarity">
    <text evidence="2">Belongs to the kiwellin family.</text>
</comment>
<proteinExistence type="inferred from homology"/>
<evidence type="ECO:0008006" key="7">
    <source>
        <dbReference type="Google" id="ProtNLM"/>
    </source>
</evidence>
<protein>
    <recommendedName>
        <fullName evidence="7">Ripening-related protein</fullName>
    </recommendedName>
</protein>
<dbReference type="GO" id="GO:0005576">
    <property type="term" value="C:extracellular region"/>
    <property type="evidence" value="ECO:0007669"/>
    <property type="project" value="UniProtKB-SubCell"/>
</dbReference>
<evidence type="ECO:0000256" key="4">
    <source>
        <dbReference type="ARBA" id="ARBA00022729"/>
    </source>
</evidence>
<dbReference type="Gramene" id="HORVU.MOREX.r2.6HG0522700.1">
    <property type="protein sequence ID" value="HORVU.MOREX.r2.6HG0522700.1.CDS.1"/>
    <property type="gene ID" value="HORVU.MOREX.r2.6HG0522700"/>
</dbReference>
<dbReference type="SUPFAM" id="SSF50685">
    <property type="entry name" value="Barwin-like endoglucanases"/>
    <property type="match status" value="1"/>
</dbReference>
<keyword evidence="4" id="KW-0732">Signal</keyword>
<reference evidence="6" key="1">
    <citation type="journal article" date="2012" name="Nature">
        <title>A physical, genetic and functional sequence assembly of the barley genome.</title>
        <authorList>
            <consortium name="The International Barley Genome Sequencing Consortium"/>
            <person name="Mayer K.F."/>
            <person name="Waugh R."/>
            <person name="Brown J.W."/>
            <person name="Schulman A."/>
            <person name="Langridge P."/>
            <person name="Platzer M."/>
            <person name="Fincher G.B."/>
            <person name="Muehlbauer G.J."/>
            <person name="Sato K."/>
            <person name="Close T.J."/>
            <person name="Wise R.P."/>
            <person name="Stein N."/>
        </authorList>
    </citation>
    <scope>NUCLEOTIDE SEQUENCE [LARGE SCALE GENOMIC DNA]</scope>
    <source>
        <strain evidence="6">cv. Morex</strain>
    </source>
</reference>
<dbReference type="InterPro" id="IPR036908">
    <property type="entry name" value="RlpA-like_sf"/>
</dbReference>
<dbReference type="PANTHER" id="PTHR33191:SF96">
    <property type="entry name" value="EXPANSIN-LIKE EG45 DOMAIN-CONTAINING PROTEIN"/>
    <property type="match status" value="1"/>
</dbReference>
<evidence type="ECO:0000256" key="2">
    <source>
        <dbReference type="ARBA" id="ARBA00005592"/>
    </source>
</evidence>
<dbReference type="CDD" id="cd22270">
    <property type="entry name" value="DPBB_kiwellin-like"/>
    <property type="match status" value="1"/>
</dbReference>
<evidence type="ECO:0000256" key="1">
    <source>
        <dbReference type="ARBA" id="ARBA00004613"/>
    </source>
</evidence>
<keyword evidence="3" id="KW-0964">Secreted</keyword>
<reference evidence="5" key="3">
    <citation type="submission" date="2022-01" db="UniProtKB">
        <authorList>
            <consortium name="EnsemblPlants"/>
        </authorList>
    </citation>
    <scope>IDENTIFICATION</scope>
    <source>
        <strain evidence="5">subsp. vulgare</strain>
    </source>
</reference>
<dbReference type="Gene3D" id="2.40.40.10">
    <property type="entry name" value="RlpA-like domain"/>
    <property type="match status" value="1"/>
</dbReference>
<accession>A0A8I6YFA1</accession>
<dbReference type="InterPro" id="IPR039271">
    <property type="entry name" value="Kiwellin-like"/>
</dbReference>
<name>A0A8I6YFA1_HORVV</name>